<feature type="non-terminal residue" evidence="2">
    <location>
        <position position="149"/>
    </location>
</feature>
<accession>A0A8E2DYN0</accession>
<evidence type="ECO:0000259" key="1">
    <source>
        <dbReference type="Pfam" id="PF06985"/>
    </source>
</evidence>
<dbReference type="PANTHER" id="PTHR33112:SF16">
    <property type="entry name" value="HETEROKARYON INCOMPATIBILITY DOMAIN-CONTAINING PROTEIN"/>
    <property type="match status" value="1"/>
</dbReference>
<dbReference type="OrthoDB" id="2958217at2759"/>
<sequence>MSRVKGWIETCLGEHKICQSSSPPVLPTRVLHVGSEGVDPRLVSGEGIEASYIALSWRWGSTLPLRTLGENMEEHQRGIAMSSLPPLFRDAVVVSRKLGCKYLWVDALCIIQDSSRDWEQEAAKMTEVYSNAWVMIAADSCKDCSQELG</sequence>
<gene>
    <name evidence="2" type="ORF">K432DRAFT_339512</name>
</gene>
<dbReference type="EMBL" id="KV745586">
    <property type="protein sequence ID" value="OCK74010.1"/>
    <property type="molecule type" value="Genomic_DNA"/>
</dbReference>
<feature type="domain" description="Heterokaryon incompatibility" evidence="1">
    <location>
        <begin position="52"/>
        <end position="146"/>
    </location>
</feature>
<proteinExistence type="predicted"/>
<organism evidence="2 3">
    <name type="scientific">Lepidopterella palustris CBS 459.81</name>
    <dbReference type="NCBI Taxonomy" id="1314670"/>
    <lineage>
        <taxon>Eukaryota</taxon>
        <taxon>Fungi</taxon>
        <taxon>Dikarya</taxon>
        <taxon>Ascomycota</taxon>
        <taxon>Pezizomycotina</taxon>
        <taxon>Dothideomycetes</taxon>
        <taxon>Pleosporomycetidae</taxon>
        <taxon>Mytilinidiales</taxon>
        <taxon>Argynnaceae</taxon>
        <taxon>Lepidopterella</taxon>
    </lineage>
</organism>
<evidence type="ECO:0000313" key="2">
    <source>
        <dbReference type="EMBL" id="OCK74010.1"/>
    </source>
</evidence>
<protein>
    <recommendedName>
        <fullName evidence="1">Heterokaryon incompatibility domain-containing protein</fullName>
    </recommendedName>
</protein>
<dbReference type="Pfam" id="PF06985">
    <property type="entry name" value="HET"/>
    <property type="match status" value="1"/>
</dbReference>
<keyword evidence="3" id="KW-1185">Reference proteome</keyword>
<dbReference type="PANTHER" id="PTHR33112">
    <property type="entry name" value="DOMAIN PROTEIN, PUTATIVE-RELATED"/>
    <property type="match status" value="1"/>
</dbReference>
<dbReference type="AlphaFoldDB" id="A0A8E2DYN0"/>
<name>A0A8E2DYN0_9PEZI</name>
<reference evidence="2 3" key="1">
    <citation type="journal article" date="2016" name="Nat. Commun.">
        <title>Ectomycorrhizal ecology is imprinted in the genome of the dominant symbiotic fungus Cenococcum geophilum.</title>
        <authorList>
            <consortium name="DOE Joint Genome Institute"/>
            <person name="Peter M."/>
            <person name="Kohler A."/>
            <person name="Ohm R.A."/>
            <person name="Kuo A."/>
            <person name="Krutzmann J."/>
            <person name="Morin E."/>
            <person name="Arend M."/>
            <person name="Barry K.W."/>
            <person name="Binder M."/>
            <person name="Choi C."/>
            <person name="Clum A."/>
            <person name="Copeland A."/>
            <person name="Grisel N."/>
            <person name="Haridas S."/>
            <person name="Kipfer T."/>
            <person name="LaButti K."/>
            <person name="Lindquist E."/>
            <person name="Lipzen A."/>
            <person name="Maire R."/>
            <person name="Meier B."/>
            <person name="Mihaltcheva S."/>
            <person name="Molinier V."/>
            <person name="Murat C."/>
            <person name="Poggeler S."/>
            <person name="Quandt C.A."/>
            <person name="Sperisen C."/>
            <person name="Tritt A."/>
            <person name="Tisserant E."/>
            <person name="Crous P.W."/>
            <person name="Henrissat B."/>
            <person name="Nehls U."/>
            <person name="Egli S."/>
            <person name="Spatafora J.W."/>
            <person name="Grigoriev I.V."/>
            <person name="Martin F.M."/>
        </authorList>
    </citation>
    <scope>NUCLEOTIDE SEQUENCE [LARGE SCALE GENOMIC DNA]</scope>
    <source>
        <strain evidence="2 3">CBS 459.81</strain>
    </source>
</reference>
<evidence type="ECO:0000313" key="3">
    <source>
        <dbReference type="Proteomes" id="UP000250266"/>
    </source>
</evidence>
<dbReference type="InterPro" id="IPR010730">
    <property type="entry name" value="HET"/>
</dbReference>
<dbReference type="Proteomes" id="UP000250266">
    <property type="component" value="Unassembled WGS sequence"/>
</dbReference>